<protein>
    <submittedName>
        <fullName evidence="1">Uncharacterized protein</fullName>
    </submittedName>
</protein>
<evidence type="ECO:0000313" key="2">
    <source>
        <dbReference type="Proteomes" id="UP000673383"/>
    </source>
</evidence>
<evidence type="ECO:0000313" key="1">
    <source>
        <dbReference type="EMBL" id="MBP1290255.1"/>
    </source>
</evidence>
<comment type="caution">
    <text evidence="1">The sequence shown here is derived from an EMBL/GenBank/DDBJ whole genome shotgun (WGS) entry which is preliminary data.</text>
</comment>
<dbReference type="RefSeq" id="WP_157791039.1">
    <property type="nucleotide sequence ID" value="NZ_JBGBYO010000002.1"/>
</dbReference>
<organism evidence="1 2">
    <name type="scientific">Bradyrhizobium elkanii</name>
    <dbReference type="NCBI Taxonomy" id="29448"/>
    <lineage>
        <taxon>Bacteria</taxon>
        <taxon>Pseudomonadati</taxon>
        <taxon>Pseudomonadota</taxon>
        <taxon>Alphaproteobacteria</taxon>
        <taxon>Hyphomicrobiales</taxon>
        <taxon>Nitrobacteraceae</taxon>
        <taxon>Bradyrhizobium</taxon>
    </lineage>
</organism>
<gene>
    <name evidence="1" type="ORF">JOH49_000008</name>
</gene>
<name>A0A8I2BWS8_BRAEL</name>
<dbReference type="EMBL" id="JAFICZ010000001">
    <property type="protein sequence ID" value="MBP1290255.1"/>
    <property type="molecule type" value="Genomic_DNA"/>
</dbReference>
<sequence length="58" mass="6792">MLMLINCRRAMRNDTVRDRWHSARRGTSNKRSAQRLIVLSGENLANDFTSRDVDTQTR</sequence>
<accession>A0A8I2BWS8</accession>
<proteinExistence type="predicted"/>
<dbReference type="Proteomes" id="UP000673383">
    <property type="component" value="Unassembled WGS sequence"/>
</dbReference>
<dbReference type="AlphaFoldDB" id="A0A8I2BWS8"/>
<reference evidence="1" key="1">
    <citation type="submission" date="2021-02" db="EMBL/GenBank/DDBJ databases">
        <title>Genomic Encyclopedia of Type Strains, Phase IV (KMG-V): Genome sequencing to study the core and pangenomes of soil and plant-associated prokaryotes.</title>
        <authorList>
            <person name="Whitman W."/>
        </authorList>
    </citation>
    <scope>NUCLEOTIDE SEQUENCE</scope>
    <source>
        <strain evidence="1">USDA 406</strain>
    </source>
</reference>